<feature type="domain" description="RNase H type-1" evidence="2">
    <location>
        <begin position="425"/>
        <end position="478"/>
    </location>
</feature>
<evidence type="ECO:0000313" key="4">
    <source>
        <dbReference type="Proteomes" id="UP001396334"/>
    </source>
</evidence>
<reference evidence="3 4" key="1">
    <citation type="journal article" date="2024" name="G3 (Bethesda)">
        <title>Genome assembly of Hibiscus sabdariffa L. provides insights into metabolisms of medicinal natural products.</title>
        <authorList>
            <person name="Kim T."/>
        </authorList>
    </citation>
    <scope>NUCLEOTIDE SEQUENCE [LARGE SCALE GENOMIC DNA]</scope>
    <source>
        <strain evidence="3">TK-2024</strain>
        <tissue evidence="3">Old leaves</tissue>
    </source>
</reference>
<feature type="region of interest" description="Disordered" evidence="1">
    <location>
        <begin position="85"/>
        <end position="109"/>
    </location>
</feature>
<dbReference type="Pfam" id="PF13456">
    <property type="entry name" value="RVT_3"/>
    <property type="match status" value="1"/>
</dbReference>
<dbReference type="PANTHER" id="PTHR47723:SF23">
    <property type="entry name" value="REVERSE TRANSCRIPTASE-LIKE PROTEIN"/>
    <property type="match status" value="1"/>
</dbReference>
<comment type="caution">
    <text evidence="3">The sequence shown here is derived from an EMBL/GenBank/DDBJ whole genome shotgun (WGS) entry which is preliminary data.</text>
</comment>
<keyword evidence="4" id="KW-1185">Reference proteome</keyword>
<feature type="region of interest" description="Disordered" evidence="1">
    <location>
        <begin position="1"/>
        <end position="33"/>
    </location>
</feature>
<name>A0ABR2NSR8_9ROSI</name>
<dbReference type="Proteomes" id="UP001396334">
    <property type="component" value="Unassembled WGS sequence"/>
</dbReference>
<dbReference type="EMBL" id="JBBPBN010000103">
    <property type="protein sequence ID" value="KAK8979213.1"/>
    <property type="molecule type" value="Genomic_DNA"/>
</dbReference>
<accession>A0ABR2NSR8</accession>
<protein>
    <recommendedName>
        <fullName evidence="2">RNase H type-1 domain-containing protein</fullName>
    </recommendedName>
</protein>
<dbReference type="InterPro" id="IPR053151">
    <property type="entry name" value="RNase_H-like"/>
</dbReference>
<sequence>MDASERRQHHHARNSQINEFKQNDRQPGGSRFNPILDNLGDAVEIENGVALSVLRALCRQPITNSTKASKLLCLNSREQCMFSAAKESRSRPMQLKHNTSTLDKPQHSSVVISENSDPNLQITNMNPGATSTCINSLTLGKPLDPRASLPAGSGDDNSRIEQQRCIITLKLPSGEWCSDAATLRFEAINFFKILFTADDMPSGQLRVSGWFPPLSQKYKVNDVYPASIARSNCSPLWRTLSNGWSKFLPSIAWSIGNGNSINPFKDVWVPSLGPLCHHMLDPTNVSRGLTLNDLVIAEGNWNIQVLSILFSGSTIAHILNIKCPNPVDETFFQSLPFRLQQSTRNGYGCAVGLPLFSPPLAASPSCGPCSSFLFVELATMRNDLIFNNLAKYYSDSVTPDRVPPSISCLETLQWSVPGLGWVCLNVDGVISLPLSDGRIGGLILNNDGDWIVGFAKAISHSDSLQAELLALFEGMDLA</sequence>
<dbReference type="InterPro" id="IPR002156">
    <property type="entry name" value="RNaseH_domain"/>
</dbReference>
<gene>
    <name evidence="3" type="ORF">V6N11_009421</name>
</gene>
<dbReference type="PANTHER" id="PTHR47723">
    <property type="entry name" value="OS05G0353850 PROTEIN"/>
    <property type="match status" value="1"/>
</dbReference>
<evidence type="ECO:0000256" key="1">
    <source>
        <dbReference type="SAM" id="MobiDB-lite"/>
    </source>
</evidence>
<organism evidence="3 4">
    <name type="scientific">Hibiscus sabdariffa</name>
    <name type="common">roselle</name>
    <dbReference type="NCBI Taxonomy" id="183260"/>
    <lineage>
        <taxon>Eukaryota</taxon>
        <taxon>Viridiplantae</taxon>
        <taxon>Streptophyta</taxon>
        <taxon>Embryophyta</taxon>
        <taxon>Tracheophyta</taxon>
        <taxon>Spermatophyta</taxon>
        <taxon>Magnoliopsida</taxon>
        <taxon>eudicotyledons</taxon>
        <taxon>Gunneridae</taxon>
        <taxon>Pentapetalae</taxon>
        <taxon>rosids</taxon>
        <taxon>malvids</taxon>
        <taxon>Malvales</taxon>
        <taxon>Malvaceae</taxon>
        <taxon>Malvoideae</taxon>
        <taxon>Hibiscus</taxon>
    </lineage>
</organism>
<feature type="compositionally biased region" description="Polar residues" evidence="1">
    <location>
        <begin position="96"/>
        <end position="109"/>
    </location>
</feature>
<dbReference type="InterPro" id="IPR044730">
    <property type="entry name" value="RNase_H-like_dom_plant"/>
</dbReference>
<evidence type="ECO:0000313" key="3">
    <source>
        <dbReference type="EMBL" id="KAK8979213.1"/>
    </source>
</evidence>
<evidence type="ECO:0000259" key="2">
    <source>
        <dbReference type="Pfam" id="PF13456"/>
    </source>
</evidence>
<dbReference type="CDD" id="cd06222">
    <property type="entry name" value="RNase_H_like"/>
    <property type="match status" value="1"/>
</dbReference>
<proteinExistence type="predicted"/>